<accession>A0A1Z5K0Q9</accession>
<sequence>MSFLWGQRRDKDDDDSSCSDDEISNTQEDDDAFVQTSSSSLPVIQSNNPSTTPSTRTSNPLSPMTWVQAHRLACMKYNSLKVTQWQIESQFPVGQEIPNPDDFLIEWKDATIIEQLVTLLRPSPELTASASPSSWWSVMIRGLWTFVRRNNEEEDSEDEEEEPPETRPTDSHEEWIHPTLARSLLENLASILKSQSHDIVPLSSLGKEQSEAMTEEQTLLRHLPIDEVKVLCQVLERTKVPVSVQTTPSNECVLVSGSSKDVATRLVEYDLQQTAQRLEQESTALEEHAKKYRAAALEAKRCNRNPLPSMKLYQLCESQLAHKQQHLLQITTLQMTLRQAVHNRCMVQVMGSARTVLRDINEELEDVHDVMDDLNEALQDQEETNAALLQSTMEADEEDELLRELQRLTLDDEINGDPPNDKKDIVVASLKPVNEKYFVQKTTDDAIAVVDDRRIVDNLISESEVNDDKNGVELSPVPIKS</sequence>
<evidence type="ECO:0000313" key="4">
    <source>
        <dbReference type="Proteomes" id="UP000198406"/>
    </source>
</evidence>
<proteinExistence type="predicted"/>
<organism evidence="3 4">
    <name type="scientific">Fistulifera solaris</name>
    <name type="common">Oleaginous diatom</name>
    <dbReference type="NCBI Taxonomy" id="1519565"/>
    <lineage>
        <taxon>Eukaryota</taxon>
        <taxon>Sar</taxon>
        <taxon>Stramenopiles</taxon>
        <taxon>Ochrophyta</taxon>
        <taxon>Bacillariophyta</taxon>
        <taxon>Bacillariophyceae</taxon>
        <taxon>Bacillariophycidae</taxon>
        <taxon>Naviculales</taxon>
        <taxon>Naviculaceae</taxon>
        <taxon>Fistulifera</taxon>
    </lineage>
</organism>
<gene>
    <name evidence="3" type="ORF">FisN_19Hh272</name>
</gene>
<dbReference type="EMBL" id="BDSP01000137">
    <property type="protein sequence ID" value="GAX19686.1"/>
    <property type="molecule type" value="Genomic_DNA"/>
</dbReference>
<feature type="region of interest" description="Disordered" evidence="2">
    <location>
        <begin position="1"/>
        <end position="62"/>
    </location>
</feature>
<keyword evidence="1" id="KW-0175">Coiled coil</keyword>
<feature type="compositionally biased region" description="Basic and acidic residues" evidence="2">
    <location>
        <begin position="164"/>
        <end position="174"/>
    </location>
</feature>
<feature type="compositionally biased region" description="Acidic residues" evidence="2">
    <location>
        <begin position="12"/>
        <end position="32"/>
    </location>
</feature>
<feature type="region of interest" description="Disordered" evidence="2">
    <location>
        <begin position="151"/>
        <end position="174"/>
    </location>
</feature>
<feature type="coiled-coil region" evidence="1">
    <location>
        <begin position="271"/>
        <end position="305"/>
    </location>
</feature>
<feature type="compositionally biased region" description="Polar residues" evidence="2">
    <location>
        <begin position="34"/>
        <end position="45"/>
    </location>
</feature>
<dbReference type="AlphaFoldDB" id="A0A1Z5K0Q9"/>
<dbReference type="GO" id="GO:0007034">
    <property type="term" value="P:vacuolar transport"/>
    <property type="evidence" value="ECO:0007669"/>
    <property type="project" value="InterPro"/>
</dbReference>
<feature type="coiled-coil region" evidence="1">
    <location>
        <begin position="357"/>
        <end position="391"/>
    </location>
</feature>
<feature type="compositionally biased region" description="Acidic residues" evidence="2">
    <location>
        <begin position="152"/>
        <end position="163"/>
    </location>
</feature>
<dbReference type="Pfam" id="PF03357">
    <property type="entry name" value="Snf7"/>
    <property type="match status" value="1"/>
</dbReference>
<keyword evidence="4" id="KW-1185">Reference proteome</keyword>
<dbReference type="InterPro" id="IPR005024">
    <property type="entry name" value="Snf7_fam"/>
</dbReference>
<reference evidence="3 4" key="1">
    <citation type="journal article" date="2015" name="Plant Cell">
        <title>Oil accumulation by the oleaginous diatom Fistulifera solaris as revealed by the genome and transcriptome.</title>
        <authorList>
            <person name="Tanaka T."/>
            <person name="Maeda Y."/>
            <person name="Veluchamy A."/>
            <person name="Tanaka M."/>
            <person name="Abida H."/>
            <person name="Marechal E."/>
            <person name="Bowler C."/>
            <person name="Muto M."/>
            <person name="Sunaga Y."/>
            <person name="Tanaka M."/>
            <person name="Yoshino T."/>
            <person name="Taniguchi T."/>
            <person name="Fukuda Y."/>
            <person name="Nemoto M."/>
            <person name="Matsumoto M."/>
            <person name="Wong P.S."/>
            <person name="Aburatani S."/>
            <person name="Fujibuchi W."/>
        </authorList>
    </citation>
    <scope>NUCLEOTIDE SEQUENCE [LARGE SCALE GENOMIC DNA]</scope>
    <source>
        <strain evidence="3 4">JPCC DA0580</strain>
    </source>
</reference>
<evidence type="ECO:0008006" key="5">
    <source>
        <dbReference type="Google" id="ProtNLM"/>
    </source>
</evidence>
<feature type="compositionally biased region" description="Low complexity" evidence="2">
    <location>
        <begin position="46"/>
        <end position="62"/>
    </location>
</feature>
<protein>
    <recommendedName>
        <fullName evidence="5">Charged multivesicular body protein 7</fullName>
    </recommendedName>
</protein>
<dbReference type="Proteomes" id="UP000198406">
    <property type="component" value="Unassembled WGS sequence"/>
</dbReference>
<name>A0A1Z5K0Q9_FISSO</name>
<evidence type="ECO:0000256" key="2">
    <source>
        <dbReference type="SAM" id="MobiDB-lite"/>
    </source>
</evidence>
<evidence type="ECO:0000313" key="3">
    <source>
        <dbReference type="EMBL" id="GAX19686.1"/>
    </source>
</evidence>
<dbReference type="InParanoid" id="A0A1Z5K0Q9"/>
<evidence type="ECO:0000256" key="1">
    <source>
        <dbReference type="SAM" id="Coils"/>
    </source>
</evidence>
<comment type="caution">
    <text evidence="3">The sequence shown here is derived from an EMBL/GenBank/DDBJ whole genome shotgun (WGS) entry which is preliminary data.</text>
</comment>